<feature type="region of interest" description="Disordered" evidence="6">
    <location>
        <begin position="205"/>
        <end position="286"/>
    </location>
</feature>
<keyword evidence="2" id="KW-0963">Cytoplasm</keyword>
<evidence type="ECO:0000256" key="6">
    <source>
        <dbReference type="SAM" id="MobiDB-lite"/>
    </source>
</evidence>
<feature type="compositionally biased region" description="Polar residues" evidence="6">
    <location>
        <begin position="499"/>
        <end position="513"/>
    </location>
</feature>
<dbReference type="InterPro" id="IPR037189">
    <property type="entry name" value="HBS1-like_N_sf"/>
</dbReference>
<feature type="compositionally biased region" description="Low complexity" evidence="6">
    <location>
        <begin position="656"/>
        <end position="672"/>
    </location>
</feature>
<feature type="region of interest" description="Disordered" evidence="6">
    <location>
        <begin position="326"/>
        <end position="353"/>
    </location>
</feature>
<feature type="region of interest" description="Disordered" evidence="6">
    <location>
        <begin position="565"/>
        <end position="681"/>
    </location>
</feature>
<evidence type="ECO:0000259" key="7">
    <source>
        <dbReference type="Pfam" id="PF08938"/>
    </source>
</evidence>
<dbReference type="GO" id="GO:0006412">
    <property type="term" value="P:translation"/>
    <property type="evidence" value="ECO:0007669"/>
    <property type="project" value="UniProtKB-KW"/>
</dbReference>
<evidence type="ECO:0000313" key="9">
    <source>
        <dbReference type="Proteomes" id="UP000736335"/>
    </source>
</evidence>
<keyword evidence="4" id="KW-0378">Hydrolase</keyword>
<dbReference type="SUPFAM" id="SSF109732">
    <property type="entry name" value="HBS1-like domain"/>
    <property type="match status" value="1"/>
</dbReference>
<evidence type="ECO:0000256" key="4">
    <source>
        <dbReference type="ARBA" id="ARBA00022801"/>
    </source>
</evidence>
<feature type="region of interest" description="Disordered" evidence="6">
    <location>
        <begin position="475"/>
        <end position="550"/>
    </location>
</feature>
<dbReference type="AlphaFoldDB" id="A0A9P6H689"/>
<organism evidence="8 9">
    <name type="scientific">Thelephora terrestris</name>
    <dbReference type="NCBI Taxonomy" id="56493"/>
    <lineage>
        <taxon>Eukaryota</taxon>
        <taxon>Fungi</taxon>
        <taxon>Dikarya</taxon>
        <taxon>Basidiomycota</taxon>
        <taxon>Agaricomycotina</taxon>
        <taxon>Agaricomycetes</taxon>
        <taxon>Thelephorales</taxon>
        <taxon>Thelephoraceae</taxon>
        <taxon>Thelephora</taxon>
    </lineage>
</organism>
<feature type="region of interest" description="Disordered" evidence="6">
    <location>
        <begin position="88"/>
        <end position="110"/>
    </location>
</feature>
<evidence type="ECO:0000256" key="5">
    <source>
        <dbReference type="ARBA" id="ARBA00022917"/>
    </source>
</evidence>
<reference evidence="8" key="1">
    <citation type="journal article" date="2020" name="Nat. Commun.">
        <title>Large-scale genome sequencing of mycorrhizal fungi provides insights into the early evolution of symbiotic traits.</title>
        <authorList>
            <person name="Miyauchi S."/>
            <person name="Kiss E."/>
            <person name="Kuo A."/>
            <person name="Drula E."/>
            <person name="Kohler A."/>
            <person name="Sanchez-Garcia M."/>
            <person name="Morin E."/>
            <person name="Andreopoulos B."/>
            <person name="Barry K.W."/>
            <person name="Bonito G."/>
            <person name="Buee M."/>
            <person name="Carver A."/>
            <person name="Chen C."/>
            <person name="Cichocki N."/>
            <person name="Clum A."/>
            <person name="Culley D."/>
            <person name="Crous P.W."/>
            <person name="Fauchery L."/>
            <person name="Girlanda M."/>
            <person name="Hayes R.D."/>
            <person name="Keri Z."/>
            <person name="LaButti K."/>
            <person name="Lipzen A."/>
            <person name="Lombard V."/>
            <person name="Magnuson J."/>
            <person name="Maillard F."/>
            <person name="Murat C."/>
            <person name="Nolan M."/>
            <person name="Ohm R.A."/>
            <person name="Pangilinan J."/>
            <person name="Pereira M.F."/>
            <person name="Perotto S."/>
            <person name="Peter M."/>
            <person name="Pfister S."/>
            <person name="Riley R."/>
            <person name="Sitrit Y."/>
            <person name="Stielow J.B."/>
            <person name="Szollosi G."/>
            <person name="Zifcakova L."/>
            <person name="Stursova M."/>
            <person name="Spatafora J.W."/>
            <person name="Tedersoo L."/>
            <person name="Vaario L.M."/>
            <person name="Yamada A."/>
            <person name="Yan M."/>
            <person name="Wang P."/>
            <person name="Xu J."/>
            <person name="Bruns T."/>
            <person name="Baldrian P."/>
            <person name="Vilgalys R."/>
            <person name="Dunand C."/>
            <person name="Henrissat B."/>
            <person name="Grigoriev I.V."/>
            <person name="Hibbett D."/>
            <person name="Nagy L.G."/>
            <person name="Martin F.M."/>
        </authorList>
    </citation>
    <scope>NUCLEOTIDE SEQUENCE</scope>
    <source>
        <strain evidence="8">UH-Tt-Lm1</strain>
    </source>
</reference>
<dbReference type="InterPro" id="IPR015033">
    <property type="entry name" value="HBS1-like_N"/>
</dbReference>
<evidence type="ECO:0000256" key="2">
    <source>
        <dbReference type="ARBA" id="ARBA00022490"/>
    </source>
</evidence>
<comment type="subcellular location">
    <subcellularLocation>
        <location evidence="1">Cytoplasm</location>
    </subcellularLocation>
</comment>
<feature type="compositionally biased region" description="Basic residues" evidence="6">
    <location>
        <begin position="594"/>
        <end position="606"/>
    </location>
</feature>
<name>A0A9P6H689_9AGAM</name>
<keyword evidence="5" id="KW-0648">Protein biosynthesis</keyword>
<evidence type="ECO:0000313" key="8">
    <source>
        <dbReference type="EMBL" id="KAF9780310.1"/>
    </source>
</evidence>
<keyword evidence="3" id="KW-0597">Phosphoprotein</keyword>
<dbReference type="GO" id="GO:0016787">
    <property type="term" value="F:hydrolase activity"/>
    <property type="evidence" value="ECO:0007669"/>
    <property type="project" value="UniProtKB-KW"/>
</dbReference>
<feature type="compositionally biased region" description="Low complexity" evidence="6">
    <location>
        <begin position="518"/>
        <end position="538"/>
    </location>
</feature>
<dbReference type="OrthoDB" id="342024at2759"/>
<keyword evidence="9" id="KW-1185">Reference proteome</keyword>
<evidence type="ECO:0000256" key="3">
    <source>
        <dbReference type="ARBA" id="ARBA00022553"/>
    </source>
</evidence>
<feature type="compositionally biased region" description="Polar residues" evidence="6">
    <location>
        <begin position="614"/>
        <end position="624"/>
    </location>
</feature>
<feature type="region of interest" description="Disordered" evidence="6">
    <location>
        <begin position="365"/>
        <end position="424"/>
    </location>
</feature>
<feature type="compositionally biased region" description="Polar residues" evidence="6">
    <location>
        <begin position="398"/>
        <end position="407"/>
    </location>
</feature>
<accession>A0A9P6H689</accession>
<feature type="compositionally biased region" description="Low complexity" evidence="6">
    <location>
        <begin position="326"/>
        <end position="338"/>
    </location>
</feature>
<feature type="compositionally biased region" description="Basic and acidic residues" evidence="6">
    <location>
        <begin position="365"/>
        <end position="386"/>
    </location>
</feature>
<reference evidence="8" key="2">
    <citation type="submission" date="2020-11" db="EMBL/GenBank/DDBJ databases">
        <authorList>
            <consortium name="DOE Joint Genome Institute"/>
            <person name="Kuo A."/>
            <person name="Miyauchi S."/>
            <person name="Kiss E."/>
            <person name="Drula E."/>
            <person name="Kohler A."/>
            <person name="Sanchez-Garcia M."/>
            <person name="Andreopoulos B."/>
            <person name="Barry K.W."/>
            <person name="Bonito G."/>
            <person name="Buee M."/>
            <person name="Carver A."/>
            <person name="Chen C."/>
            <person name="Cichocki N."/>
            <person name="Clum A."/>
            <person name="Culley D."/>
            <person name="Crous P.W."/>
            <person name="Fauchery L."/>
            <person name="Girlanda M."/>
            <person name="Hayes R."/>
            <person name="Keri Z."/>
            <person name="Labutti K."/>
            <person name="Lipzen A."/>
            <person name="Lombard V."/>
            <person name="Magnuson J."/>
            <person name="Maillard F."/>
            <person name="Morin E."/>
            <person name="Murat C."/>
            <person name="Nolan M."/>
            <person name="Ohm R."/>
            <person name="Pangilinan J."/>
            <person name="Pereira M."/>
            <person name="Perotto S."/>
            <person name="Peter M."/>
            <person name="Riley R."/>
            <person name="Sitrit Y."/>
            <person name="Stielow B."/>
            <person name="Szollosi G."/>
            <person name="Zifcakova L."/>
            <person name="Stursova M."/>
            <person name="Spatafora J.W."/>
            <person name="Tedersoo L."/>
            <person name="Vaario L.-M."/>
            <person name="Yamada A."/>
            <person name="Yan M."/>
            <person name="Wang P."/>
            <person name="Xu J."/>
            <person name="Bruns T."/>
            <person name="Baldrian P."/>
            <person name="Vilgalys R."/>
            <person name="Henrissat B."/>
            <person name="Grigoriev I.V."/>
            <person name="Hibbett D."/>
            <person name="Nagy L.G."/>
            <person name="Martin F.M."/>
        </authorList>
    </citation>
    <scope>NUCLEOTIDE SEQUENCE</scope>
    <source>
        <strain evidence="8">UH-Tt-Lm1</strain>
    </source>
</reference>
<protein>
    <recommendedName>
        <fullName evidence="7">HBS1-like protein N-terminal domain-containing protein</fullName>
    </recommendedName>
</protein>
<evidence type="ECO:0000256" key="1">
    <source>
        <dbReference type="ARBA" id="ARBA00004496"/>
    </source>
</evidence>
<feature type="compositionally biased region" description="Basic and acidic residues" evidence="6">
    <location>
        <begin position="88"/>
        <end position="97"/>
    </location>
</feature>
<dbReference type="EMBL" id="WIUZ02000017">
    <property type="protein sequence ID" value="KAF9780310.1"/>
    <property type="molecule type" value="Genomic_DNA"/>
</dbReference>
<proteinExistence type="predicted"/>
<gene>
    <name evidence="8" type="ORF">BJ322DRAFT_1112972</name>
</gene>
<sequence>MSRHRLVRNLDYNAELEDYDGFSDSQEEMTEEQHAQMIDGLEQVRNMLGDQEQSGCTDQAIRDALWEFFFDVEKSVVWLLEEKQKREAAKERKDADGKPLPPLPPPDRGDLQYGPTGIVPPMSVPAPMHHPDYDEYADDGEYYHPDDYGSVDYGLEGNRLSTISEVTERSEYPKHYPSARQVVYRDSISSNTEYGAFRESRFTATPLVSAPPLPQDHDSESSLSTPRQRNALGLEMQTKYDHPSSPQLHHHQHYDQRENCPPSPATTESTIPPPPIEKSVAGTPRKSRLTELADSRSTMYSAKSFQTLSSRSFAVDSASILTYPILRPSPASRLSLSSDFAPSEASTSDSSHIRRAVDAAIEQERLDQFQAKPEGDPERSTGRSTDDGSSTATETPRPISQKQSSRGPSKLALLAQSKAKQNPETIVSWVRPPSASTRRSRVIEASEHNVRTKFVTPIGNGPTATTAITTSYQSLGNLMSRGGSGLPPSFPPPTDESRSSPSPVSTTHTQPRPKSTHSQRPPSVSKSTSSSTPSRPSKLAMKIKQAQQSGIPEADVIEDMGDHVKPIFLPTGEPNATPSPFASVLLDEDESGKKSRRKKDSVRKSRRDNGDAPSLQTTDHTTNPPAFAFDVPSPDDVVFNARRGTSLSHQADSRTKSGSSATSRSSSHTASSHPKRVSSAA</sequence>
<dbReference type="Proteomes" id="UP000736335">
    <property type="component" value="Unassembled WGS sequence"/>
</dbReference>
<dbReference type="Pfam" id="PF08938">
    <property type="entry name" value="HBS1_N"/>
    <property type="match status" value="1"/>
</dbReference>
<comment type="caution">
    <text evidence="8">The sequence shown here is derived from an EMBL/GenBank/DDBJ whole genome shotgun (WGS) entry which is preliminary data.</text>
</comment>
<feature type="domain" description="HBS1-like protein N-terminal" evidence="7">
    <location>
        <begin position="12"/>
        <end position="88"/>
    </location>
</feature>
<dbReference type="GO" id="GO:0005737">
    <property type="term" value="C:cytoplasm"/>
    <property type="evidence" value="ECO:0007669"/>
    <property type="project" value="UniProtKB-SubCell"/>
</dbReference>